<dbReference type="EMBL" id="JFFR01000025">
    <property type="protein sequence ID" value="KDN27979.1"/>
    <property type="molecule type" value="Genomic_DNA"/>
</dbReference>
<proteinExistence type="predicted"/>
<organism evidence="2 3">
    <name type="scientific">Vibrio fortis</name>
    <dbReference type="NCBI Taxonomy" id="212667"/>
    <lineage>
        <taxon>Bacteria</taxon>
        <taxon>Pseudomonadati</taxon>
        <taxon>Pseudomonadota</taxon>
        <taxon>Gammaproteobacteria</taxon>
        <taxon>Vibrionales</taxon>
        <taxon>Vibrionaceae</taxon>
        <taxon>Vibrio</taxon>
    </lineage>
</organism>
<dbReference type="RefSeq" id="WP_032552200.1">
    <property type="nucleotide sequence ID" value="NZ_JFFR01000025.1"/>
</dbReference>
<evidence type="ECO:0000313" key="2">
    <source>
        <dbReference type="EMBL" id="KDN27979.1"/>
    </source>
</evidence>
<accession>A0A066UV04</accession>
<name>A0A066UV04_9VIBR</name>
<evidence type="ECO:0000256" key="1">
    <source>
        <dbReference type="SAM" id="SignalP"/>
    </source>
</evidence>
<dbReference type="Proteomes" id="UP000027219">
    <property type="component" value="Unassembled WGS sequence"/>
</dbReference>
<dbReference type="AlphaFoldDB" id="A0A066UV04"/>
<feature type="chain" id="PRO_5001627551" evidence="1">
    <location>
        <begin position="20"/>
        <end position="158"/>
    </location>
</feature>
<evidence type="ECO:0000313" key="3">
    <source>
        <dbReference type="Proteomes" id="UP000027219"/>
    </source>
</evidence>
<reference evidence="2 3" key="1">
    <citation type="submission" date="2014-02" db="EMBL/GenBank/DDBJ databases">
        <title>Vibrio fortis Dalian14 Genome Sequencing.</title>
        <authorList>
            <person name="Wang Y."/>
            <person name="Song L."/>
            <person name="Liu G."/>
            <person name="Ding J."/>
        </authorList>
    </citation>
    <scope>NUCLEOTIDE SEQUENCE [LARGE SCALE GENOMIC DNA]</scope>
    <source>
        <strain evidence="2 3">Dalian14</strain>
    </source>
</reference>
<protein>
    <submittedName>
        <fullName evidence="2">Uncharacterized protein</fullName>
    </submittedName>
</protein>
<sequence>MKKHLITGLLSLFAFNANAGLELSDTYQDWEHYESKSFDTGESVILGVSSVKSDGNVDTVALRCTTEGVNLLFFNGLLREELGYPAKAVLDDGTRFTMDVWIKGKTHWATVPLTQLESFYSAQSLQVELQGDGSKVELATVSLKGFKTMYQTLLPSCK</sequence>
<keyword evidence="1" id="KW-0732">Signal</keyword>
<gene>
    <name evidence="2" type="ORF">VFDL14_03105</name>
</gene>
<feature type="signal peptide" evidence="1">
    <location>
        <begin position="1"/>
        <end position="19"/>
    </location>
</feature>
<comment type="caution">
    <text evidence="2">The sequence shown here is derived from an EMBL/GenBank/DDBJ whole genome shotgun (WGS) entry which is preliminary data.</text>
</comment>
<keyword evidence="3" id="KW-1185">Reference proteome</keyword>
<dbReference type="OrthoDB" id="5878501at2"/>
<dbReference type="STRING" id="212667.VFDL14_03105"/>